<proteinExistence type="inferred from homology"/>
<dbReference type="InterPro" id="IPR050592">
    <property type="entry name" value="GDSL_lipolytic_enzyme"/>
</dbReference>
<sequence>MLNIRQNPAVFGIDVNNTSCCGIGLLETGPLCNSLSAHFELIASFCFPINPTNTMSSSHKHWLNVTIHFQCFSLVLFSCVLFGISEARVQAEELARQKALNTSVHAIFVFGDSTSDPGNNNYVTTIFKGNFPPYGRDFPNQVPTGRFSNGRLANDFIASYVGIKENVPPYLDPTLSIEELITGVSFASAASGFDPLTPQLSNVISLPKQLEYFKEYQKRVELVIGRKRTKNLVKNALYIVSAGTNDFVVNYFTVPIRRKRYSLPAYMEFLLQQVQQFIQDLLEQGARRIGVVGLPPMGCLPIVITVNSDNAILNRGCVDFFSLVAKQYNLILQTKLNTMQFNVSADHSGVRIVYTDVYEPLSDMIIQSFKYGK</sequence>
<gene>
    <name evidence="2" type="ORF">RHGRI_037648</name>
</gene>
<dbReference type="InterPro" id="IPR035669">
    <property type="entry name" value="SGNH_plant_lipase-like"/>
</dbReference>
<dbReference type="Pfam" id="PF00657">
    <property type="entry name" value="Lipase_GDSL"/>
    <property type="match status" value="1"/>
</dbReference>
<dbReference type="InterPro" id="IPR036514">
    <property type="entry name" value="SGNH_hydro_sf"/>
</dbReference>
<evidence type="ECO:0000313" key="3">
    <source>
        <dbReference type="Proteomes" id="UP000823749"/>
    </source>
</evidence>
<reference evidence="2 3" key="1">
    <citation type="submission" date="2020-08" db="EMBL/GenBank/DDBJ databases">
        <title>Plant Genome Project.</title>
        <authorList>
            <person name="Zhang R.-G."/>
        </authorList>
    </citation>
    <scope>NUCLEOTIDE SEQUENCE [LARGE SCALE GENOMIC DNA]</scope>
    <source>
        <strain evidence="2">WSP0</strain>
        <tissue evidence="2">Leaf</tissue>
    </source>
</reference>
<accession>A0AAV6HWG7</accession>
<dbReference type="AlphaFoldDB" id="A0AAV6HWG7"/>
<name>A0AAV6HWG7_9ERIC</name>
<comment type="similarity">
    <text evidence="1">Belongs to the 'GDSL' lipolytic enzyme family.</text>
</comment>
<dbReference type="InterPro" id="IPR001087">
    <property type="entry name" value="GDSL"/>
</dbReference>
<dbReference type="PANTHER" id="PTHR45642:SF3">
    <property type="entry name" value="OS09G0540400 PROTEIN"/>
    <property type="match status" value="1"/>
</dbReference>
<dbReference type="Gene3D" id="3.40.50.1110">
    <property type="entry name" value="SGNH hydrolase"/>
    <property type="match status" value="1"/>
</dbReference>
<dbReference type="Proteomes" id="UP000823749">
    <property type="component" value="Chromosome 13"/>
</dbReference>
<dbReference type="CDD" id="cd01837">
    <property type="entry name" value="SGNH_plant_lipase_like"/>
    <property type="match status" value="1"/>
</dbReference>
<evidence type="ECO:0000256" key="1">
    <source>
        <dbReference type="ARBA" id="ARBA00008668"/>
    </source>
</evidence>
<evidence type="ECO:0000313" key="2">
    <source>
        <dbReference type="EMBL" id="KAG5516976.1"/>
    </source>
</evidence>
<dbReference type="EMBL" id="JACTNZ010000013">
    <property type="protein sequence ID" value="KAG5516976.1"/>
    <property type="molecule type" value="Genomic_DNA"/>
</dbReference>
<evidence type="ECO:0008006" key="4">
    <source>
        <dbReference type="Google" id="ProtNLM"/>
    </source>
</evidence>
<keyword evidence="3" id="KW-1185">Reference proteome</keyword>
<organism evidence="2 3">
    <name type="scientific">Rhododendron griersonianum</name>
    <dbReference type="NCBI Taxonomy" id="479676"/>
    <lineage>
        <taxon>Eukaryota</taxon>
        <taxon>Viridiplantae</taxon>
        <taxon>Streptophyta</taxon>
        <taxon>Embryophyta</taxon>
        <taxon>Tracheophyta</taxon>
        <taxon>Spermatophyta</taxon>
        <taxon>Magnoliopsida</taxon>
        <taxon>eudicotyledons</taxon>
        <taxon>Gunneridae</taxon>
        <taxon>Pentapetalae</taxon>
        <taxon>asterids</taxon>
        <taxon>Ericales</taxon>
        <taxon>Ericaceae</taxon>
        <taxon>Ericoideae</taxon>
        <taxon>Rhodoreae</taxon>
        <taxon>Rhododendron</taxon>
    </lineage>
</organism>
<dbReference type="GO" id="GO:0016788">
    <property type="term" value="F:hydrolase activity, acting on ester bonds"/>
    <property type="evidence" value="ECO:0007669"/>
    <property type="project" value="InterPro"/>
</dbReference>
<comment type="caution">
    <text evidence="2">The sequence shown here is derived from an EMBL/GenBank/DDBJ whole genome shotgun (WGS) entry which is preliminary data.</text>
</comment>
<protein>
    <recommendedName>
        <fullName evidence="4">GDSL esterase/lipase</fullName>
    </recommendedName>
</protein>
<dbReference type="PANTHER" id="PTHR45642">
    <property type="entry name" value="GDSL ESTERASE/LIPASE EXL3"/>
    <property type="match status" value="1"/>
</dbReference>